<keyword evidence="3" id="KW-0288">FMN</keyword>
<sequence>MEFTPGSMDWRDGYKLLIGSILPRPIAFVSTVGKDGITNAAPFSFFTVISAEPMLICFSPMRRGSDGAKKDTLINIEETGQFVINIVSEEIAVQMNICATEYPPQVDELEESGLTREPAAAVRAPRIKEAKIHLECELHEVHHYGDQPGSGSLVVGKVVHIHAEDSLIDNGRILAEELKPIGRMAGNLYTRPLGSTFELNRLIKPGGAK</sequence>
<dbReference type="GO" id="GO:0010181">
    <property type="term" value="F:FMN binding"/>
    <property type="evidence" value="ECO:0007669"/>
    <property type="project" value="InterPro"/>
</dbReference>
<accession>A0A3D8GN20</accession>
<dbReference type="Pfam" id="PF01613">
    <property type="entry name" value="Flavin_Reduct"/>
    <property type="match status" value="1"/>
</dbReference>
<protein>
    <submittedName>
        <fullName evidence="6">Flavin reductase family protein</fullName>
    </submittedName>
</protein>
<dbReference type="SUPFAM" id="SSF50475">
    <property type="entry name" value="FMN-binding split barrel"/>
    <property type="match status" value="1"/>
</dbReference>
<dbReference type="GO" id="GO:0016646">
    <property type="term" value="F:oxidoreductase activity, acting on the CH-NH group of donors, NAD or NADP as acceptor"/>
    <property type="evidence" value="ECO:0007669"/>
    <property type="project" value="UniProtKB-ARBA"/>
</dbReference>
<comment type="cofactor">
    <cofactor evidence="1">
        <name>FMN</name>
        <dbReference type="ChEBI" id="CHEBI:58210"/>
    </cofactor>
</comment>
<dbReference type="InterPro" id="IPR002563">
    <property type="entry name" value="Flavin_Rdtase-like_dom"/>
</dbReference>
<gene>
    <name evidence="6" type="ORF">DRW41_16890</name>
</gene>
<dbReference type="Gene3D" id="2.30.110.10">
    <property type="entry name" value="Electron Transport, Fmn-binding Protein, Chain A"/>
    <property type="match status" value="1"/>
</dbReference>
<evidence type="ECO:0000256" key="3">
    <source>
        <dbReference type="ARBA" id="ARBA00022643"/>
    </source>
</evidence>
<evidence type="ECO:0000256" key="1">
    <source>
        <dbReference type="ARBA" id="ARBA00001917"/>
    </source>
</evidence>
<evidence type="ECO:0000313" key="7">
    <source>
        <dbReference type="Proteomes" id="UP000257144"/>
    </source>
</evidence>
<dbReference type="EMBL" id="QNQT01000008">
    <property type="protein sequence ID" value="RDU35808.1"/>
    <property type="molecule type" value="Genomic_DNA"/>
</dbReference>
<dbReference type="AlphaFoldDB" id="A0A3D8GN20"/>
<comment type="similarity">
    <text evidence="4">Belongs to the flavoredoxin family.</text>
</comment>
<keyword evidence="2" id="KW-0285">Flavoprotein</keyword>
<evidence type="ECO:0000256" key="4">
    <source>
        <dbReference type="ARBA" id="ARBA00038054"/>
    </source>
</evidence>
<dbReference type="OrthoDB" id="9794638at2"/>
<evidence type="ECO:0000256" key="2">
    <source>
        <dbReference type="ARBA" id="ARBA00022630"/>
    </source>
</evidence>
<keyword evidence="7" id="KW-1185">Reference proteome</keyword>
<organism evidence="6 7">
    <name type="scientific">Neobacillus piezotolerans</name>
    <dbReference type="NCBI Taxonomy" id="2259171"/>
    <lineage>
        <taxon>Bacteria</taxon>
        <taxon>Bacillati</taxon>
        <taxon>Bacillota</taxon>
        <taxon>Bacilli</taxon>
        <taxon>Bacillales</taxon>
        <taxon>Bacillaceae</taxon>
        <taxon>Neobacillus</taxon>
    </lineage>
</organism>
<dbReference type="PANTHER" id="PTHR33798">
    <property type="entry name" value="FLAVOPROTEIN OXYGENASE"/>
    <property type="match status" value="1"/>
</dbReference>
<feature type="domain" description="Flavin reductase like" evidence="5">
    <location>
        <begin position="19"/>
        <end position="176"/>
    </location>
</feature>
<dbReference type="Proteomes" id="UP000257144">
    <property type="component" value="Unassembled WGS sequence"/>
</dbReference>
<reference evidence="6 7" key="1">
    <citation type="submission" date="2018-07" db="EMBL/GenBank/DDBJ databases">
        <title>Bacillus sp. YLB-04 draft genome sequence.</title>
        <authorList>
            <person name="Yu L."/>
            <person name="Tang X."/>
        </authorList>
    </citation>
    <scope>NUCLEOTIDE SEQUENCE [LARGE SCALE GENOMIC DNA]</scope>
    <source>
        <strain evidence="6 7">YLB-04</strain>
    </source>
</reference>
<name>A0A3D8GN20_9BACI</name>
<dbReference type="SMART" id="SM00903">
    <property type="entry name" value="Flavin_Reduct"/>
    <property type="match status" value="1"/>
</dbReference>
<proteinExistence type="inferred from homology"/>
<dbReference type="PANTHER" id="PTHR33798:SF5">
    <property type="entry name" value="FLAVIN REDUCTASE LIKE DOMAIN-CONTAINING PROTEIN"/>
    <property type="match status" value="1"/>
</dbReference>
<comment type="caution">
    <text evidence="6">The sequence shown here is derived from an EMBL/GenBank/DDBJ whole genome shotgun (WGS) entry which is preliminary data.</text>
</comment>
<evidence type="ECO:0000259" key="5">
    <source>
        <dbReference type="SMART" id="SM00903"/>
    </source>
</evidence>
<dbReference type="RefSeq" id="WP_115453186.1">
    <property type="nucleotide sequence ID" value="NZ_QNQT01000008.1"/>
</dbReference>
<evidence type="ECO:0000313" key="6">
    <source>
        <dbReference type="EMBL" id="RDU35808.1"/>
    </source>
</evidence>
<dbReference type="InterPro" id="IPR012349">
    <property type="entry name" value="Split_barrel_FMN-bd"/>
</dbReference>